<sequence length="83" mass="9927">MEILPLSEKVKNKIEKQGLRRKFDKQTKLLINNLKHPGLNIELLEPREYGIYSFRIDIKHRALFVFRPDKQAVEILAITLHYR</sequence>
<comment type="caution">
    <text evidence="1">The sequence shown here is derived from an EMBL/GenBank/DDBJ whole genome shotgun (WGS) entry which is preliminary data.</text>
</comment>
<accession>A0A0G0BSW7</accession>
<dbReference type="STRING" id="1618478.UR68_C0015G0014"/>
<evidence type="ECO:0000313" key="1">
    <source>
        <dbReference type="EMBL" id="KKP72453.1"/>
    </source>
</evidence>
<name>A0A0G0BSW7_9BACT</name>
<proteinExistence type="predicted"/>
<evidence type="ECO:0000313" key="2">
    <source>
        <dbReference type="Proteomes" id="UP000034457"/>
    </source>
</evidence>
<dbReference type="Gene3D" id="3.30.2310.20">
    <property type="entry name" value="RelE-like"/>
    <property type="match status" value="1"/>
</dbReference>
<dbReference type="SUPFAM" id="SSF143011">
    <property type="entry name" value="RelE-like"/>
    <property type="match status" value="1"/>
</dbReference>
<dbReference type="Proteomes" id="UP000034457">
    <property type="component" value="Unassembled WGS sequence"/>
</dbReference>
<gene>
    <name evidence="1" type="ORF">UR68_C0015G0014</name>
</gene>
<dbReference type="EMBL" id="LBQC01000015">
    <property type="protein sequence ID" value="KKP72453.1"/>
    <property type="molecule type" value="Genomic_DNA"/>
</dbReference>
<protein>
    <recommendedName>
        <fullName evidence="3">Toxin YoeB</fullName>
    </recommendedName>
</protein>
<organism evidence="1 2">
    <name type="scientific">Candidatus Roizmanbacteria bacterium GW2011_GWA2_35_19</name>
    <dbReference type="NCBI Taxonomy" id="1618478"/>
    <lineage>
        <taxon>Bacteria</taxon>
        <taxon>Candidatus Roizmaniibacteriota</taxon>
    </lineage>
</organism>
<evidence type="ECO:0008006" key="3">
    <source>
        <dbReference type="Google" id="ProtNLM"/>
    </source>
</evidence>
<dbReference type="AlphaFoldDB" id="A0A0G0BSW7"/>
<reference evidence="1 2" key="1">
    <citation type="journal article" date="2015" name="Nature">
        <title>rRNA introns, odd ribosomes, and small enigmatic genomes across a large radiation of phyla.</title>
        <authorList>
            <person name="Brown C.T."/>
            <person name="Hug L.A."/>
            <person name="Thomas B.C."/>
            <person name="Sharon I."/>
            <person name="Castelle C.J."/>
            <person name="Singh A."/>
            <person name="Wilkins M.J."/>
            <person name="Williams K.H."/>
            <person name="Banfield J.F."/>
        </authorList>
    </citation>
    <scope>NUCLEOTIDE SEQUENCE [LARGE SCALE GENOMIC DNA]</scope>
</reference>
<dbReference type="InterPro" id="IPR035093">
    <property type="entry name" value="RelE/ParE_toxin_dom_sf"/>
</dbReference>